<keyword evidence="4 5" id="KW-0131">Cell cycle</keyword>
<dbReference type="GO" id="GO:0032153">
    <property type="term" value="C:cell division site"/>
    <property type="evidence" value="ECO:0007669"/>
    <property type="project" value="UniProtKB-UniRule"/>
</dbReference>
<dbReference type="Gene3D" id="3.30.420.40">
    <property type="match status" value="1"/>
</dbReference>
<protein>
    <recommendedName>
        <fullName evidence="5 6">Cell division protein FtsA</fullName>
    </recommendedName>
</protein>
<dbReference type="NCBIfam" id="TIGR01174">
    <property type="entry name" value="ftsA"/>
    <property type="match status" value="1"/>
</dbReference>
<organism evidence="8 9">
    <name type="scientific">Candidatus Liptonbacteria bacterium GWC1_60_9</name>
    <dbReference type="NCBI Taxonomy" id="1798645"/>
    <lineage>
        <taxon>Bacteria</taxon>
        <taxon>Candidatus Liptoniibacteriota</taxon>
    </lineage>
</organism>
<keyword evidence="3 5" id="KW-0472">Membrane</keyword>
<dbReference type="Pfam" id="PF02491">
    <property type="entry name" value="SHS2_FTSA"/>
    <property type="match status" value="1"/>
</dbReference>
<gene>
    <name evidence="5" type="primary">ftsA</name>
    <name evidence="8" type="ORF">A2128_00265</name>
</gene>
<comment type="similarity">
    <text evidence="5 6">Belongs to the FtsA/MreB family.</text>
</comment>
<dbReference type="InterPro" id="IPR003494">
    <property type="entry name" value="SHS2_FtsA"/>
</dbReference>
<dbReference type="Gene3D" id="3.30.1490.110">
    <property type="match status" value="1"/>
</dbReference>
<evidence type="ECO:0000313" key="8">
    <source>
        <dbReference type="EMBL" id="OGY97702.1"/>
    </source>
</evidence>
<dbReference type="SMART" id="SM00842">
    <property type="entry name" value="FtsA"/>
    <property type="match status" value="1"/>
</dbReference>
<reference evidence="8 9" key="1">
    <citation type="journal article" date="2016" name="Nat. Commun.">
        <title>Thousands of microbial genomes shed light on interconnected biogeochemical processes in an aquifer system.</title>
        <authorList>
            <person name="Anantharaman K."/>
            <person name="Brown C.T."/>
            <person name="Hug L.A."/>
            <person name="Sharon I."/>
            <person name="Castelle C.J."/>
            <person name="Probst A.J."/>
            <person name="Thomas B.C."/>
            <person name="Singh A."/>
            <person name="Wilkins M.J."/>
            <person name="Karaoz U."/>
            <person name="Brodie E.L."/>
            <person name="Williams K.H."/>
            <person name="Hubbard S.S."/>
            <person name="Banfield J.F."/>
        </authorList>
    </citation>
    <scope>NUCLEOTIDE SEQUENCE [LARGE SCALE GENOMIC DNA]</scope>
</reference>
<dbReference type="AlphaFoldDB" id="A0A1G2C8J1"/>
<comment type="caution">
    <text evidence="8">The sequence shown here is derived from an EMBL/GenBank/DDBJ whole genome shotgun (WGS) entry which is preliminary data.</text>
</comment>
<accession>A0A1G2C8J1</accession>
<dbReference type="PANTHER" id="PTHR32432:SF4">
    <property type="entry name" value="CELL DIVISION PROTEIN FTSA"/>
    <property type="match status" value="1"/>
</dbReference>
<dbReference type="Proteomes" id="UP000176349">
    <property type="component" value="Unassembled WGS sequence"/>
</dbReference>
<evidence type="ECO:0000313" key="9">
    <source>
        <dbReference type="Proteomes" id="UP000176349"/>
    </source>
</evidence>
<keyword evidence="2 5" id="KW-0132">Cell division</keyword>
<evidence type="ECO:0000256" key="1">
    <source>
        <dbReference type="ARBA" id="ARBA00022475"/>
    </source>
</evidence>
<evidence type="ECO:0000256" key="5">
    <source>
        <dbReference type="HAMAP-Rule" id="MF_02033"/>
    </source>
</evidence>
<dbReference type="HAMAP" id="MF_02033">
    <property type="entry name" value="FtsA"/>
    <property type="match status" value="1"/>
</dbReference>
<evidence type="ECO:0000256" key="2">
    <source>
        <dbReference type="ARBA" id="ARBA00022618"/>
    </source>
</evidence>
<dbReference type="PANTHER" id="PTHR32432">
    <property type="entry name" value="CELL DIVISION PROTEIN FTSA-RELATED"/>
    <property type="match status" value="1"/>
</dbReference>
<dbReference type="InterPro" id="IPR050696">
    <property type="entry name" value="FtsA/MreB"/>
</dbReference>
<feature type="domain" description="SHS2" evidence="7">
    <location>
        <begin position="8"/>
        <end position="197"/>
    </location>
</feature>
<dbReference type="SUPFAM" id="SSF53067">
    <property type="entry name" value="Actin-like ATPase domain"/>
    <property type="match status" value="2"/>
</dbReference>
<evidence type="ECO:0000256" key="6">
    <source>
        <dbReference type="PIRNR" id="PIRNR003101"/>
    </source>
</evidence>
<dbReference type="GO" id="GO:0009898">
    <property type="term" value="C:cytoplasmic side of plasma membrane"/>
    <property type="evidence" value="ECO:0007669"/>
    <property type="project" value="UniProtKB-UniRule"/>
</dbReference>
<dbReference type="EMBL" id="MHKV01000002">
    <property type="protein sequence ID" value="OGY97702.1"/>
    <property type="molecule type" value="Genomic_DNA"/>
</dbReference>
<comment type="subcellular location">
    <subcellularLocation>
        <location evidence="5">Cell membrane</location>
        <topology evidence="5">Peripheral membrane protein</topology>
        <orientation evidence="5">Cytoplasmic side</orientation>
    </subcellularLocation>
    <text evidence="5">Localizes to the Z ring in an FtsZ-dependent manner. Targeted to the membrane through a conserved C-terminal amphipathic helix.</text>
</comment>
<comment type="subunit">
    <text evidence="5">Self-interacts. Interacts with FtsZ.</text>
</comment>
<comment type="function">
    <text evidence="5 6">Cell division protein that is involved in the assembly of the Z ring. May serve as a membrane anchor for the Z ring.</text>
</comment>
<dbReference type="GO" id="GO:0043093">
    <property type="term" value="P:FtsZ-dependent cytokinesis"/>
    <property type="evidence" value="ECO:0007669"/>
    <property type="project" value="UniProtKB-UniRule"/>
</dbReference>
<evidence type="ECO:0000256" key="4">
    <source>
        <dbReference type="ARBA" id="ARBA00023306"/>
    </source>
</evidence>
<name>A0A1G2C8J1_9BACT</name>
<dbReference type="CDD" id="cd24048">
    <property type="entry name" value="ASKHA_NBD_FtsA"/>
    <property type="match status" value="1"/>
</dbReference>
<keyword evidence="1 5" id="KW-1003">Cell membrane</keyword>
<dbReference type="InterPro" id="IPR043129">
    <property type="entry name" value="ATPase_NBD"/>
</dbReference>
<evidence type="ECO:0000256" key="3">
    <source>
        <dbReference type="ARBA" id="ARBA00023136"/>
    </source>
</evidence>
<proteinExistence type="inferred from homology"/>
<evidence type="ECO:0000259" key="7">
    <source>
        <dbReference type="SMART" id="SM00842"/>
    </source>
</evidence>
<dbReference type="PIRSF" id="PIRSF003101">
    <property type="entry name" value="FtsA"/>
    <property type="match status" value="1"/>
</dbReference>
<dbReference type="InterPro" id="IPR020823">
    <property type="entry name" value="Cell_div_FtsA"/>
</dbReference>
<dbReference type="Pfam" id="PF14450">
    <property type="entry name" value="FtsA"/>
    <property type="match status" value="1"/>
</dbReference>
<sequence length="406" mass="42709">MFSLTQYVVGLDVGTQGIKAAVVETPARGKPLVRALFTMPAAGLQKGVVVDEGEACGALRGALDELRKVAKGAAKNIYLNIGGKQTSCQVSKAMVPLPRGDSRISEEDMDRVIKAAETMVRVGHNRMVIHTVTREYAVDGIGDILDPVGLNGARLEANCLVIDAFSPNVQRVMACVEKAGGVVAGPIYGPLAAARAVLSRNQKDLGVVLIDIGFGTTGISIYEEQKLLHTAILPVGAGNVTNDIALGLKIPVAEAENLKLSFGYALAKEIPSKESVEVKAAALGTKANVSRRFLAEIIEVRLAEIFELVNEELKRVQRAGQLPAGAVLAGGGAKLPGIVELAKRELKLPAQIGLVSSDAFETADQEIGARIEDPEYVVALGLALCGQDDGKKGGLSAPGFLRYFLP</sequence>